<evidence type="ECO:0000259" key="8">
    <source>
        <dbReference type="Pfam" id="PF09142"/>
    </source>
</evidence>
<comment type="caution">
    <text evidence="10">The sequence shown here is derived from an EMBL/GenBank/DDBJ whole genome shotgun (WGS) entry which is preliminary data.</text>
</comment>
<dbReference type="NCBIfam" id="TIGR00431">
    <property type="entry name" value="TruB"/>
    <property type="match status" value="1"/>
</dbReference>
<proteinExistence type="inferred from homology"/>
<dbReference type="InterPro" id="IPR032819">
    <property type="entry name" value="TruB_C"/>
</dbReference>
<dbReference type="HAMAP" id="MF_01080">
    <property type="entry name" value="TruB_bact"/>
    <property type="match status" value="1"/>
</dbReference>
<accession>A0A2N6T407</accession>
<evidence type="ECO:0000313" key="11">
    <source>
        <dbReference type="Proteomes" id="UP000235836"/>
    </source>
</evidence>
<dbReference type="InterPro" id="IPR015225">
    <property type="entry name" value="tRNA_psdUridine_synth_fam2_C"/>
</dbReference>
<name>A0A2N6T407_9CORY</name>
<dbReference type="InterPro" id="IPR002501">
    <property type="entry name" value="PsdUridine_synth_N"/>
</dbReference>
<dbReference type="Pfam" id="PF09142">
    <property type="entry name" value="TruB_C"/>
    <property type="match status" value="1"/>
</dbReference>
<comment type="catalytic activity">
    <reaction evidence="1 5">
        <text>uridine(55) in tRNA = pseudouridine(55) in tRNA</text>
        <dbReference type="Rhea" id="RHEA:42532"/>
        <dbReference type="Rhea" id="RHEA-COMP:10101"/>
        <dbReference type="Rhea" id="RHEA-COMP:10102"/>
        <dbReference type="ChEBI" id="CHEBI:65314"/>
        <dbReference type="ChEBI" id="CHEBI:65315"/>
        <dbReference type="EC" id="5.4.99.25"/>
    </reaction>
</comment>
<dbReference type="AlphaFoldDB" id="A0A2N6T407"/>
<feature type="region of interest" description="Disordered" evidence="6">
    <location>
        <begin position="1"/>
        <end position="22"/>
    </location>
</feature>
<dbReference type="EC" id="5.4.99.25" evidence="5"/>
<dbReference type="EMBL" id="PNHG01000011">
    <property type="protein sequence ID" value="PMC64060.1"/>
    <property type="molecule type" value="Genomic_DNA"/>
</dbReference>
<evidence type="ECO:0000259" key="7">
    <source>
        <dbReference type="Pfam" id="PF01509"/>
    </source>
</evidence>
<dbReference type="Pfam" id="PF01509">
    <property type="entry name" value="TruB_N"/>
    <property type="match status" value="1"/>
</dbReference>
<comment type="similarity">
    <text evidence="2 5">Belongs to the pseudouridine synthase TruB family. Type 1 subfamily.</text>
</comment>
<keyword evidence="4 5" id="KW-0413">Isomerase</keyword>
<dbReference type="GO" id="GO:1990481">
    <property type="term" value="P:mRNA pseudouridine synthesis"/>
    <property type="evidence" value="ECO:0007669"/>
    <property type="project" value="TreeGrafter"/>
</dbReference>
<dbReference type="GO" id="GO:0003723">
    <property type="term" value="F:RNA binding"/>
    <property type="evidence" value="ECO:0007669"/>
    <property type="project" value="InterPro"/>
</dbReference>
<dbReference type="GO" id="GO:0031119">
    <property type="term" value="P:tRNA pseudouridine synthesis"/>
    <property type="evidence" value="ECO:0007669"/>
    <property type="project" value="UniProtKB-UniRule"/>
</dbReference>
<feature type="domain" description="Pseudouridine synthase II N-terminal" evidence="7">
    <location>
        <begin position="65"/>
        <end position="217"/>
    </location>
</feature>
<comment type="function">
    <text evidence="5">Responsible for synthesis of pseudouridine from uracil-55 in the psi GC loop of transfer RNAs.</text>
</comment>
<dbReference type="PANTHER" id="PTHR13767:SF2">
    <property type="entry name" value="PSEUDOURIDYLATE SYNTHASE TRUB1"/>
    <property type="match status" value="1"/>
</dbReference>
<sequence length="333" mass="35149">MVTTGPFRPAGTSASPDKISTRDSVVHRVSAMNLGQNPDPLSTSGIVVVDKPAGMTSHDVVARLRRFFGTRKVGHAGTLDPMATGVLVAGIERGTKLLAHLVADDKVYSTTIRLGASTTTDDAEGDIVSQTDASALTDEAIMAKVAALTGDIMQVPSKVSAIKIDGKRAHELVREGKEVVIPARPVTVFSFDVSQIRHEGSFVDVDARVHCSSGTYIRSLARDMGEALGVGGHLTALRREASGPFTLAHARTLESLEATPQLSLTLDEALTTAWPVLEVTTDEYAALAMGKWLEPRGLKGVHAAVGPDGRAVALVKEKGSRLSTIFVARPSTL</sequence>
<dbReference type="InterPro" id="IPR020103">
    <property type="entry name" value="PsdUridine_synth_cat_dom_sf"/>
</dbReference>
<evidence type="ECO:0000256" key="2">
    <source>
        <dbReference type="ARBA" id="ARBA00005642"/>
    </source>
</evidence>
<evidence type="ECO:0000256" key="4">
    <source>
        <dbReference type="ARBA" id="ARBA00023235"/>
    </source>
</evidence>
<feature type="active site" description="Nucleophile" evidence="5">
    <location>
        <position position="80"/>
    </location>
</feature>
<keyword evidence="11" id="KW-1185">Reference proteome</keyword>
<reference evidence="10 11" key="1">
    <citation type="submission" date="2017-09" db="EMBL/GenBank/DDBJ databases">
        <title>Bacterial strain isolated from the female urinary microbiota.</title>
        <authorList>
            <person name="Thomas-White K."/>
            <person name="Kumar N."/>
            <person name="Forster S."/>
            <person name="Putonti C."/>
            <person name="Lawley T."/>
            <person name="Wolfe A.J."/>
        </authorList>
    </citation>
    <scope>NUCLEOTIDE SEQUENCE [LARGE SCALE GENOMIC DNA]</scope>
    <source>
        <strain evidence="10 11">UMB0792</strain>
    </source>
</reference>
<evidence type="ECO:0000256" key="1">
    <source>
        <dbReference type="ARBA" id="ARBA00000385"/>
    </source>
</evidence>
<gene>
    <name evidence="5" type="primary">truB</name>
    <name evidence="10" type="ORF">CJ203_07810</name>
</gene>
<organism evidence="10 11">
    <name type="scientific">Corynebacterium tuscaniense</name>
    <dbReference type="NCBI Taxonomy" id="302449"/>
    <lineage>
        <taxon>Bacteria</taxon>
        <taxon>Bacillati</taxon>
        <taxon>Actinomycetota</taxon>
        <taxon>Actinomycetes</taxon>
        <taxon>Mycobacteriales</taxon>
        <taxon>Corynebacteriaceae</taxon>
        <taxon>Corynebacterium</taxon>
    </lineage>
</organism>
<evidence type="ECO:0000256" key="3">
    <source>
        <dbReference type="ARBA" id="ARBA00022694"/>
    </source>
</evidence>
<dbReference type="SUPFAM" id="SSF55120">
    <property type="entry name" value="Pseudouridine synthase"/>
    <property type="match status" value="1"/>
</dbReference>
<evidence type="ECO:0000256" key="5">
    <source>
        <dbReference type="HAMAP-Rule" id="MF_01080"/>
    </source>
</evidence>
<dbReference type="GO" id="GO:0160148">
    <property type="term" value="F:tRNA pseudouridine(55) synthase activity"/>
    <property type="evidence" value="ECO:0007669"/>
    <property type="project" value="UniProtKB-EC"/>
</dbReference>
<evidence type="ECO:0000256" key="6">
    <source>
        <dbReference type="SAM" id="MobiDB-lite"/>
    </source>
</evidence>
<dbReference type="InterPro" id="IPR014780">
    <property type="entry name" value="tRNA_psdUridine_synth_TruB"/>
</dbReference>
<dbReference type="Gene3D" id="2.30.130.10">
    <property type="entry name" value="PUA domain"/>
    <property type="match status" value="1"/>
</dbReference>
<dbReference type="InterPro" id="IPR036974">
    <property type="entry name" value="PUA_sf"/>
</dbReference>
<feature type="domain" description="tRNA pseudouridine synthase II TruB subfamily 2 C-terminal" evidence="8">
    <location>
        <begin position="274"/>
        <end position="329"/>
    </location>
</feature>
<dbReference type="SUPFAM" id="SSF88697">
    <property type="entry name" value="PUA domain-like"/>
    <property type="match status" value="1"/>
</dbReference>
<protein>
    <recommendedName>
        <fullName evidence="5">tRNA pseudouridine synthase B</fullName>
        <ecNumber evidence="5">5.4.99.25</ecNumber>
    </recommendedName>
    <alternativeName>
        <fullName evidence="5">tRNA pseudouridine(55) synthase</fullName>
        <shortName evidence="5">Psi55 synthase</shortName>
    </alternativeName>
    <alternativeName>
        <fullName evidence="5">tRNA pseudouridylate synthase</fullName>
    </alternativeName>
    <alternativeName>
        <fullName evidence="5">tRNA-uridine isomerase</fullName>
    </alternativeName>
</protein>
<evidence type="ECO:0000259" key="9">
    <source>
        <dbReference type="Pfam" id="PF16198"/>
    </source>
</evidence>
<dbReference type="FunFam" id="3.30.2350.10:FF:000011">
    <property type="entry name" value="tRNA pseudouridine synthase B"/>
    <property type="match status" value="1"/>
</dbReference>
<feature type="domain" description="tRNA pseudouridylate synthase B C-terminal" evidence="9">
    <location>
        <begin position="218"/>
        <end position="258"/>
    </location>
</feature>
<dbReference type="Pfam" id="PF16198">
    <property type="entry name" value="TruB_C_2"/>
    <property type="match status" value="1"/>
</dbReference>
<dbReference type="PANTHER" id="PTHR13767">
    <property type="entry name" value="TRNA-PSEUDOURIDINE SYNTHASE"/>
    <property type="match status" value="1"/>
</dbReference>
<dbReference type="Gene3D" id="3.30.2350.10">
    <property type="entry name" value="Pseudouridine synthase"/>
    <property type="match status" value="1"/>
</dbReference>
<keyword evidence="3 5" id="KW-0819">tRNA processing</keyword>
<evidence type="ECO:0000313" key="10">
    <source>
        <dbReference type="EMBL" id="PMC64060.1"/>
    </source>
</evidence>
<dbReference type="Proteomes" id="UP000235836">
    <property type="component" value="Unassembled WGS sequence"/>
</dbReference>
<dbReference type="CDD" id="cd02573">
    <property type="entry name" value="PseudoU_synth_EcTruB"/>
    <property type="match status" value="1"/>
</dbReference>
<dbReference type="InterPro" id="IPR015947">
    <property type="entry name" value="PUA-like_sf"/>
</dbReference>